<reference evidence="12 13" key="1">
    <citation type="submission" date="2018-10" db="EMBL/GenBank/DDBJ databases">
        <title>Xanthobacter tagetidis genome sequencing and assembly.</title>
        <authorList>
            <person name="Maclea K.S."/>
            <person name="Goen A.E."/>
            <person name="Fatima S.A."/>
        </authorList>
    </citation>
    <scope>NUCLEOTIDE SEQUENCE [LARGE SCALE GENOMIC DNA]</scope>
    <source>
        <strain evidence="12 13">ATCC 700314</strain>
    </source>
</reference>
<evidence type="ECO:0000256" key="11">
    <source>
        <dbReference type="HAMAP-Rule" id="MF_00109"/>
    </source>
</evidence>
<comment type="catalytic activity">
    <reaction evidence="10 11">
        <text>shikimate + ATP = 3-phosphoshikimate + ADP + H(+)</text>
        <dbReference type="Rhea" id="RHEA:13121"/>
        <dbReference type="ChEBI" id="CHEBI:15378"/>
        <dbReference type="ChEBI" id="CHEBI:30616"/>
        <dbReference type="ChEBI" id="CHEBI:36208"/>
        <dbReference type="ChEBI" id="CHEBI:145989"/>
        <dbReference type="ChEBI" id="CHEBI:456216"/>
        <dbReference type="EC" id="2.7.1.71"/>
    </reaction>
</comment>
<dbReference type="InterPro" id="IPR000623">
    <property type="entry name" value="Shikimate_kinase/TSH1"/>
</dbReference>
<keyword evidence="5 11" id="KW-0808">Transferase</keyword>
<dbReference type="Pfam" id="PF01202">
    <property type="entry name" value="SKI"/>
    <property type="match status" value="1"/>
</dbReference>
<proteinExistence type="inferred from homology"/>
<dbReference type="PANTHER" id="PTHR21087">
    <property type="entry name" value="SHIKIMATE KINASE"/>
    <property type="match status" value="1"/>
</dbReference>
<comment type="similarity">
    <text evidence="2 11">Belongs to the shikimate kinase family.</text>
</comment>
<feature type="binding site" evidence="11">
    <location>
        <position position="7"/>
    </location>
    <ligand>
        <name>Mg(2+)</name>
        <dbReference type="ChEBI" id="CHEBI:18420"/>
    </ligand>
</feature>
<dbReference type="GO" id="GO:0004765">
    <property type="term" value="F:shikimate kinase activity"/>
    <property type="evidence" value="ECO:0007669"/>
    <property type="project" value="UniProtKB-UniRule"/>
</dbReference>
<dbReference type="UniPathway" id="UPA00053">
    <property type="reaction ID" value="UER00088"/>
</dbReference>
<name>A0A3L7AHP5_9HYPH</name>
<dbReference type="GO" id="GO:0005524">
    <property type="term" value="F:ATP binding"/>
    <property type="evidence" value="ECO:0007669"/>
    <property type="project" value="UniProtKB-UniRule"/>
</dbReference>
<comment type="caution">
    <text evidence="11">Lacks conserved residue(s) required for the propagation of feature annotation.</text>
</comment>
<comment type="subcellular location">
    <subcellularLocation>
        <location evidence="11">Cytoplasm</location>
    </subcellularLocation>
</comment>
<dbReference type="PRINTS" id="PR01100">
    <property type="entry name" value="SHIKIMTKNASE"/>
</dbReference>
<dbReference type="GO" id="GO:0008652">
    <property type="term" value="P:amino acid biosynthetic process"/>
    <property type="evidence" value="ECO:0007669"/>
    <property type="project" value="UniProtKB-KW"/>
</dbReference>
<comment type="cofactor">
    <cofactor evidence="11">
        <name>Mg(2+)</name>
        <dbReference type="ChEBI" id="CHEBI:18420"/>
    </cofactor>
    <text evidence="11">Binds 1 Mg(2+) ion per subunit.</text>
</comment>
<keyword evidence="4 11" id="KW-0028">Amino-acid biosynthesis</keyword>
<dbReference type="InterPro" id="IPR031322">
    <property type="entry name" value="Shikimate/glucono_kinase"/>
</dbReference>
<feature type="binding site" evidence="11">
    <location>
        <position position="25"/>
    </location>
    <ligand>
        <name>substrate</name>
    </ligand>
</feature>
<dbReference type="EMBL" id="RCTF01000006">
    <property type="protein sequence ID" value="RLP79171.1"/>
    <property type="molecule type" value="Genomic_DNA"/>
</dbReference>
<evidence type="ECO:0000256" key="6">
    <source>
        <dbReference type="ARBA" id="ARBA00022741"/>
    </source>
</evidence>
<dbReference type="CDD" id="cd00464">
    <property type="entry name" value="SK"/>
    <property type="match status" value="1"/>
</dbReference>
<evidence type="ECO:0000256" key="10">
    <source>
        <dbReference type="ARBA" id="ARBA00048567"/>
    </source>
</evidence>
<evidence type="ECO:0000313" key="12">
    <source>
        <dbReference type="EMBL" id="RLP79171.1"/>
    </source>
</evidence>
<keyword evidence="11" id="KW-0479">Metal-binding</keyword>
<keyword evidence="6 11" id="KW-0547">Nucleotide-binding</keyword>
<feature type="binding site" evidence="11">
    <location>
        <position position="128"/>
    </location>
    <ligand>
        <name>substrate</name>
    </ligand>
</feature>
<feature type="binding site" evidence="11">
    <location>
        <position position="109"/>
    </location>
    <ligand>
        <name>ATP</name>
        <dbReference type="ChEBI" id="CHEBI:30616"/>
    </ligand>
</feature>
<dbReference type="Proteomes" id="UP000269692">
    <property type="component" value="Unassembled WGS sequence"/>
</dbReference>
<sequence length="172" mass="18517">MPGAGKSSVGRRLSKRLGLPFVDADEEIEKAAGMSIPDIFAQRGEAEFREGEKRVVARLLQSGPLVLATGGGAFMNAETRAAVAARGVSVWLRADLATLLKRVKKRTDRPLLAQGDPAERLQALLAQRGDTYALADLVVDSRDVMHDTVVEEVVEAVARHLDRHPPATAPDC</sequence>
<dbReference type="Gene3D" id="3.40.50.300">
    <property type="entry name" value="P-loop containing nucleotide triphosphate hydrolases"/>
    <property type="match status" value="1"/>
</dbReference>
<feature type="binding site" evidence="11">
    <location>
        <begin position="3"/>
        <end position="8"/>
    </location>
    <ligand>
        <name>ATP</name>
        <dbReference type="ChEBI" id="CHEBI:30616"/>
    </ligand>
</feature>
<evidence type="ECO:0000256" key="3">
    <source>
        <dbReference type="ARBA" id="ARBA00012154"/>
    </source>
</evidence>
<evidence type="ECO:0000313" key="13">
    <source>
        <dbReference type="Proteomes" id="UP000269692"/>
    </source>
</evidence>
<keyword evidence="13" id="KW-1185">Reference proteome</keyword>
<keyword evidence="9 11" id="KW-0057">Aromatic amino acid biosynthesis</keyword>
<dbReference type="InterPro" id="IPR023000">
    <property type="entry name" value="Shikimate_kinase_CS"/>
</dbReference>
<evidence type="ECO:0000256" key="8">
    <source>
        <dbReference type="ARBA" id="ARBA00022840"/>
    </source>
</evidence>
<dbReference type="NCBIfam" id="NF010552">
    <property type="entry name" value="PRK13946.1"/>
    <property type="match status" value="1"/>
</dbReference>
<dbReference type="GO" id="GO:0009423">
    <property type="term" value="P:chorismate biosynthetic process"/>
    <property type="evidence" value="ECO:0007669"/>
    <property type="project" value="UniProtKB-UniRule"/>
</dbReference>
<keyword evidence="7 11" id="KW-0418">Kinase</keyword>
<dbReference type="InterPro" id="IPR027417">
    <property type="entry name" value="P-loop_NTPase"/>
</dbReference>
<evidence type="ECO:0000256" key="2">
    <source>
        <dbReference type="ARBA" id="ARBA00006997"/>
    </source>
</evidence>
<dbReference type="EC" id="2.7.1.71" evidence="3 11"/>
<comment type="function">
    <text evidence="11">Catalyzes the specific phosphorylation of the 3-hydroxyl group of shikimic acid using ATP as a cosubstrate.</text>
</comment>
<feature type="binding site" evidence="11">
    <location>
        <position position="49"/>
    </location>
    <ligand>
        <name>substrate</name>
    </ligand>
</feature>
<dbReference type="PROSITE" id="PS01128">
    <property type="entry name" value="SHIKIMATE_KINASE"/>
    <property type="match status" value="1"/>
</dbReference>
<gene>
    <name evidence="11" type="primary">aroK</name>
    <name evidence="12" type="ORF">D9R14_09825</name>
</gene>
<evidence type="ECO:0000256" key="4">
    <source>
        <dbReference type="ARBA" id="ARBA00022605"/>
    </source>
</evidence>
<evidence type="ECO:0000256" key="5">
    <source>
        <dbReference type="ARBA" id="ARBA00022679"/>
    </source>
</evidence>
<comment type="caution">
    <text evidence="12">The sequence shown here is derived from an EMBL/GenBank/DDBJ whole genome shotgun (WGS) entry which is preliminary data.</text>
</comment>
<dbReference type="GO" id="GO:0000287">
    <property type="term" value="F:magnesium ion binding"/>
    <property type="evidence" value="ECO:0007669"/>
    <property type="project" value="UniProtKB-UniRule"/>
</dbReference>
<dbReference type="AlphaFoldDB" id="A0A3L7AHP5"/>
<feature type="binding site" evidence="11">
    <location>
        <position position="71"/>
    </location>
    <ligand>
        <name>substrate</name>
    </ligand>
</feature>
<comment type="pathway">
    <text evidence="1 11">Metabolic intermediate biosynthesis; chorismate biosynthesis; chorismate from D-erythrose 4-phosphate and phosphoenolpyruvate: step 5/7.</text>
</comment>
<evidence type="ECO:0000256" key="9">
    <source>
        <dbReference type="ARBA" id="ARBA00023141"/>
    </source>
</evidence>
<protein>
    <recommendedName>
        <fullName evidence="3 11">Shikimate kinase</fullName>
        <shortName evidence="11">SK</shortName>
        <ecNumber evidence="3 11">2.7.1.71</ecNumber>
    </recommendedName>
</protein>
<dbReference type="GO" id="GO:0005829">
    <property type="term" value="C:cytosol"/>
    <property type="evidence" value="ECO:0007669"/>
    <property type="project" value="TreeGrafter"/>
</dbReference>
<dbReference type="GO" id="GO:0009073">
    <property type="term" value="P:aromatic amino acid family biosynthetic process"/>
    <property type="evidence" value="ECO:0007669"/>
    <property type="project" value="UniProtKB-KW"/>
</dbReference>
<keyword evidence="11" id="KW-0963">Cytoplasm</keyword>
<keyword evidence="8 11" id="KW-0067">ATP-binding</keyword>
<keyword evidence="11" id="KW-0460">Magnesium</keyword>
<evidence type="ECO:0000256" key="7">
    <source>
        <dbReference type="ARBA" id="ARBA00022777"/>
    </source>
</evidence>
<dbReference type="SUPFAM" id="SSF52540">
    <property type="entry name" value="P-loop containing nucleoside triphosphate hydrolases"/>
    <property type="match status" value="1"/>
</dbReference>
<dbReference type="PANTHER" id="PTHR21087:SF16">
    <property type="entry name" value="SHIKIMATE KINASE 1, CHLOROPLASTIC"/>
    <property type="match status" value="1"/>
</dbReference>
<accession>A0A3L7AHP5</accession>
<dbReference type="HAMAP" id="MF_00109">
    <property type="entry name" value="Shikimate_kinase"/>
    <property type="match status" value="1"/>
</dbReference>
<comment type="subunit">
    <text evidence="11">Monomer.</text>
</comment>
<evidence type="ECO:0000256" key="1">
    <source>
        <dbReference type="ARBA" id="ARBA00004842"/>
    </source>
</evidence>
<organism evidence="12 13">
    <name type="scientific">Xanthobacter tagetidis</name>
    <dbReference type="NCBI Taxonomy" id="60216"/>
    <lineage>
        <taxon>Bacteria</taxon>
        <taxon>Pseudomonadati</taxon>
        <taxon>Pseudomonadota</taxon>
        <taxon>Alphaproteobacteria</taxon>
        <taxon>Hyphomicrobiales</taxon>
        <taxon>Xanthobacteraceae</taxon>
        <taxon>Xanthobacter</taxon>
    </lineage>
</organism>
<dbReference type="OrthoDB" id="9800332at2"/>